<organism evidence="1 2">
    <name type="scientific">Treponema lecithinolyticum ATCC 700332</name>
    <dbReference type="NCBI Taxonomy" id="1321815"/>
    <lineage>
        <taxon>Bacteria</taxon>
        <taxon>Pseudomonadati</taxon>
        <taxon>Spirochaetota</taxon>
        <taxon>Spirochaetia</taxon>
        <taxon>Spirochaetales</taxon>
        <taxon>Treponemataceae</taxon>
        <taxon>Treponema</taxon>
    </lineage>
</organism>
<gene>
    <name evidence="1" type="ORF">HMPREF9193_02203</name>
</gene>
<sequence length="149" mass="16877">MIFDTLENLSKYEAVLSGVKEAVRVLKETDLKSLEKGSYETQNKCCKYNINEYTSANDKRFEIHKKAADIQIVLSGTEKMEYLPRSFASRAGEYDEKKDVAFFEASGSLSFTAEPGFFVIFFPGEPHRPGLCAQNPEKIKKVIFKITAE</sequence>
<protein>
    <submittedName>
        <fullName evidence="1">YhcH/YjgK/YiaL family protein</fullName>
    </submittedName>
</protein>
<dbReference type="PANTHER" id="PTHR34986">
    <property type="entry name" value="EVOLVED BETA-GALACTOSIDASE SUBUNIT BETA"/>
    <property type="match status" value="1"/>
</dbReference>
<dbReference type="RefSeq" id="WP_021686367.1">
    <property type="nucleotide sequence ID" value="NZ_KI260554.1"/>
</dbReference>
<accession>A0ABN0NVY2</accession>
<dbReference type="InterPro" id="IPR004375">
    <property type="entry name" value="NanQ/TabA/YiaL"/>
</dbReference>
<dbReference type="PANTHER" id="PTHR34986:SF1">
    <property type="entry name" value="PROTEIN YIAL"/>
    <property type="match status" value="1"/>
</dbReference>
<dbReference type="NCBIfam" id="TIGR00022">
    <property type="entry name" value="YhcH/YjgK/YiaL family protein"/>
    <property type="match status" value="1"/>
</dbReference>
<dbReference type="SUPFAM" id="SSF51197">
    <property type="entry name" value="Clavaminate synthase-like"/>
    <property type="match status" value="1"/>
</dbReference>
<proteinExistence type="predicted"/>
<dbReference type="InterPro" id="IPR037012">
    <property type="entry name" value="NanQ/TabA/YiaL_sf"/>
</dbReference>
<keyword evidence="2" id="KW-1185">Reference proteome</keyword>
<dbReference type="Gene3D" id="2.60.120.370">
    <property type="entry name" value="YhcH/YjgK/YiaL"/>
    <property type="match status" value="1"/>
</dbReference>
<dbReference type="EMBL" id="AWVH01000045">
    <property type="protein sequence ID" value="ERJ91502.1"/>
    <property type="molecule type" value="Genomic_DNA"/>
</dbReference>
<name>A0ABN0NVY2_TRELE</name>
<evidence type="ECO:0000313" key="1">
    <source>
        <dbReference type="EMBL" id="ERJ91502.1"/>
    </source>
</evidence>
<comment type="caution">
    <text evidence="1">The sequence shown here is derived from an EMBL/GenBank/DDBJ whole genome shotgun (WGS) entry which is preliminary data.</text>
</comment>
<evidence type="ECO:0000313" key="2">
    <source>
        <dbReference type="Proteomes" id="UP000016649"/>
    </source>
</evidence>
<reference evidence="1 2" key="1">
    <citation type="submission" date="2013-08" db="EMBL/GenBank/DDBJ databases">
        <authorList>
            <person name="Weinstock G."/>
            <person name="Sodergren E."/>
            <person name="Wylie T."/>
            <person name="Fulton L."/>
            <person name="Fulton R."/>
            <person name="Fronick C."/>
            <person name="O'Laughlin M."/>
            <person name="Godfrey J."/>
            <person name="Miner T."/>
            <person name="Herter B."/>
            <person name="Appelbaum E."/>
            <person name="Cordes M."/>
            <person name="Lek S."/>
            <person name="Wollam A."/>
            <person name="Pepin K.H."/>
            <person name="Palsikar V.B."/>
            <person name="Mitreva M."/>
            <person name="Wilson R.K."/>
        </authorList>
    </citation>
    <scope>NUCLEOTIDE SEQUENCE [LARGE SCALE GENOMIC DNA]</scope>
    <source>
        <strain evidence="1 2">ATCC 700332</strain>
    </source>
</reference>
<dbReference type="Proteomes" id="UP000016649">
    <property type="component" value="Unassembled WGS sequence"/>
</dbReference>
<dbReference type="Pfam" id="PF04074">
    <property type="entry name" value="DUF386"/>
    <property type="match status" value="1"/>
</dbReference>